<gene>
    <name evidence="6" type="ORF">ACCQ42_02885</name>
</gene>
<comment type="caution">
    <text evidence="6">The sequence shown here is derived from an EMBL/GenBank/DDBJ whole genome shotgun (WGS) entry which is preliminary data.</text>
</comment>
<evidence type="ECO:0000256" key="5">
    <source>
        <dbReference type="PIRNR" id="PIRNR017901"/>
    </source>
</evidence>
<dbReference type="SUPFAM" id="SSF55931">
    <property type="entry name" value="Glutamine synthetase/guanido kinase"/>
    <property type="match status" value="1"/>
</dbReference>
<name>A0ABW9MBZ3_9FIRM</name>
<evidence type="ECO:0000256" key="1">
    <source>
        <dbReference type="ARBA" id="ARBA00022598"/>
    </source>
</evidence>
<comment type="catalytic activity">
    <reaction evidence="4 5">
        <text>L-cysteine + L-glutamate + ATP = gamma-L-glutamyl-L-cysteine + ADP + phosphate + H(+)</text>
        <dbReference type="Rhea" id="RHEA:13285"/>
        <dbReference type="ChEBI" id="CHEBI:15378"/>
        <dbReference type="ChEBI" id="CHEBI:29985"/>
        <dbReference type="ChEBI" id="CHEBI:30616"/>
        <dbReference type="ChEBI" id="CHEBI:35235"/>
        <dbReference type="ChEBI" id="CHEBI:43474"/>
        <dbReference type="ChEBI" id="CHEBI:58173"/>
        <dbReference type="ChEBI" id="CHEBI:456216"/>
        <dbReference type="EC" id="6.3.2.2"/>
    </reaction>
</comment>
<dbReference type="EMBL" id="JBGMEF010000014">
    <property type="protein sequence ID" value="MFO3666714.1"/>
    <property type="molecule type" value="Genomic_DNA"/>
</dbReference>
<evidence type="ECO:0000313" key="6">
    <source>
        <dbReference type="EMBL" id="MFO3666714.1"/>
    </source>
</evidence>
<keyword evidence="7" id="KW-1185">Reference proteome</keyword>
<accession>A0ABW9MBZ3</accession>
<keyword evidence="3 5" id="KW-0067">ATP-binding</keyword>
<protein>
    <recommendedName>
        <fullName evidence="5">Glutamate--cysteine ligase</fullName>
        <ecNumber evidence="5">6.3.2.2</ecNumber>
    </recommendedName>
</protein>
<dbReference type="InterPro" id="IPR006336">
    <property type="entry name" value="GCS2"/>
</dbReference>
<organism evidence="6 7">
    <name type="scientific">Anaerococcus kampingae</name>
    <dbReference type="NCBI Taxonomy" id="3115614"/>
    <lineage>
        <taxon>Bacteria</taxon>
        <taxon>Bacillati</taxon>
        <taxon>Bacillota</taxon>
        <taxon>Tissierellia</taxon>
        <taxon>Tissierellales</taxon>
        <taxon>Peptoniphilaceae</taxon>
        <taxon>Anaerococcus</taxon>
    </lineage>
</organism>
<keyword evidence="2 5" id="KW-0547">Nucleotide-binding</keyword>
<dbReference type="RefSeq" id="WP_410035307.1">
    <property type="nucleotide sequence ID" value="NZ_JBGMEF010000014.1"/>
</dbReference>
<dbReference type="PIRSF" id="PIRSF017901">
    <property type="entry name" value="GCL"/>
    <property type="match status" value="1"/>
</dbReference>
<dbReference type="PANTHER" id="PTHR34378:SF1">
    <property type="entry name" value="GLUTAMATE--CYSTEINE LIGASE, CHLOROPLASTIC"/>
    <property type="match status" value="1"/>
</dbReference>
<dbReference type="Gene3D" id="3.30.590.20">
    <property type="match status" value="1"/>
</dbReference>
<proteinExistence type="inferred from homology"/>
<comment type="similarity">
    <text evidence="5">Belongs to the glutamate--cysteine ligase type 2 family. EgtA subfamily.</text>
</comment>
<evidence type="ECO:0000313" key="7">
    <source>
        <dbReference type="Proteomes" id="UP001637994"/>
    </source>
</evidence>
<dbReference type="GO" id="GO:0016874">
    <property type="term" value="F:ligase activity"/>
    <property type="evidence" value="ECO:0007669"/>
    <property type="project" value="UniProtKB-KW"/>
</dbReference>
<evidence type="ECO:0000256" key="3">
    <source>
        <dbReference type="ARBA" id="ARBA00022840"/>
    </source>
</evidence>
<dbReference type="Pfam" id="PF04107">
    <property type="entry name" value="GCS2"/>
    <property type="match status" value="1"/>
</dbReference>
<evidence type="ECO:0000256" key="4">
    <source>
        <dbReference type="ARBA" id="ARBA00048819"/>
    </source>
</evidence>
<dbReference type="InterPro" id="IPR035434">
    <property type="entry name" value="GCL_bact_plant"/>
</dbReference>
<reference evidence="6 7" key="1">
    <citation type="journal article" date="2025" name="Anaerobe">
        <title>Description of Anaerococcus kampingiae sp. nov., Anaerococcus groningensis sp. nov., Anaerococcus martiniensis sp. nov., and Anaerococcus cruorum sp. nov., isolated from human clinical specimens.</title>
        <authorList>
            <person name="Boiten K.E."/>
            <person name="Meijer J."/>
            <person name="van Wezel E.M."/>
            <person name="Veloo A.C.M."/>
        </authorList>
    </citation>
    <scope>NUCLEOTIDE SEQUENCE [LARGE SCALE GENOMIC DNA]</scope>
    <source>
        <strain evidence="6 7">ENR0874</strain>
    </source>
</reference>
<dbReference type="PANTHER" id="PTHR34378">
    <property type="entry name" value="GLUTAMATE--CYSTEINE LIGASE, CHLOROPLASTIC"/>
    <property type="match status" value="1"/>
</dbReference>
<comment type="function">
    <text evidence="5">Catalyzes the synthesis of gamma-glutamylcysteine (gamma-GC).</text>
</comment>
<keyword evidence="1 5" id="KW-0436">Ligase</keyword>
<dbReference type="EC" id="6.3.2.2" evidence="5"/>
<dbReference type="Proteomes" id="UP001637994">
    <property type="component" value="Unassembled WGS sequence"/>
</dbReference>
<dbReference type="InterPro" id="IPR014746">
    <property type="entry name" value="Gln_synth/guanido_kin_cat_dom"/>
</dbReference>
<sequence length="433" mass="50259">MNREEKLEKIVAYLRSGEKDPADFRLGFEVEHFVVDKDTLESISYYGENGVGASLKDLKNLGYEALDDSGLALRGHGVDVSIEPAGQFELAISAKASVEELYRLYEENMRKIVPVFEKRGQLLVTLGYHPKTKIDDIKVIPKARYDFMYKYFADFGGDMAHNMMKGTASMQFAVDYKDEEDFRRKYFLASALSPFIYSVFDNSYIFEGEIYYERNLRQTIWDNTDRMRTGLYDFSFDPDLSYKTYAERILETPMIFINKDGEDEYVGRKTLEDLMTEDNADALVDHALSIVFPDVRAKKYIEIRMADEVPFPYNMAGLALIKGVFFNEEIFDKVYELFSDMDYDMATKLKYNAARMGIFALYENVELYQHVLDIIDLVRPVLSEFENRFLDELEALLDFGIVPRDIFAKIYKEDPKRAVYEFSVNKFVEGLDG</sequence>
<evidence type="ECO:0000256" key="2">
    <source>
        <dbReference type="ARBA" id="ARBA00022741"/>
    </source>
</evidence>